<gene>
    <name evidence="3" type="ORF">ODALV1_LOCUS13571</name>
</gene>
<accession>A0ABP1QPC1</accession>
<dbReference type="Proteomes" id="UP001642540">
    <property type="component" value="Unassembled WGS sequence"/>
</dbReference>
<reference evidence="3 4" key="1">
    <citation type="submission" date="2024-08" db="EMBL/GenBank/DDBJ databases">
        <authorList>
            <person name="Cucini C."/>
            <person name="Frati F."/>
        </authorList>
    </citation>
    <scope>NUCLEOTIDE SEQUENCE [LARGE SCALE GENOMIC DNA]</scope>
</reference>
<name>A0ABP1QPC1_9HEXA</name>
<protein>
    <recommendedName>
        <fullName evidence="2">Beta-lactamase-related domain-containing protein</fullName>
    </recommendedName>
</protein>
<evidence type="ECO:0000313" key="4">
    <source>
        <dbReference type="Proteomes" id="UP001642540"/>
    </source>
</evidence>
<feature type="signal peptide" evidence="1">
    <location>
        <begin position="1"/>
        <end position="21"/>
    </location>
</feature>
<evidence type="ECO:0000259" key="2">
    <source>
        <dbReference type="Pfam" id="PF00144"/>
    </source>
</evidence>
<dbReference type="PANTHER" id="PTHR46825">
    <property type="entry name" value="D-ALANYL-D-ALANINE-CARBOXYPEPTIDASE/ENDOPEPTIDASE AMPH"/>
    <property type="match status" value="1"/>
</dbReference>
<dbReference type="EMBL" id="CAXLJM020000041">
    <property type="protein sequence ID" value="CAL8109662.1"/>
    <property type="molecule type" value="Genomic_DNA"/>
</dbReference>
<evidence type="ECO:0000256" key="1">
    <source>
        <dbReference type="SAM" id="SignalP"/>
    </source>
</evidence>
<feature type="domain" description="Beta-lactamase-related" evidence="2">
    <location>
        <begin position="59"/>
        <end position="365"/>
    </location>
</feature>
<dbReference type="InterPro" id="IPR050491">
    <property type="entry name" value="AmpC-like"/>
</dbReference>
<dbReference type="InterPro" id="IPR001466">
    <property type="entry name" value="Beta-lactam-related"/>
</dbReference>
<keyword evidence="4" id="KW-1185">Reference proteome</keyword>
<keyword evidence="1" id="KW-0732">Signal</keyword>
<sequence length="554" mass="61893">MNRNSLTRYLSLLVLVWAAHCAKCELQNITDLEIQKKIEDFINNVYLPQSKVTGFGLSVVQNNGEVVYGTGFGFADQEKGIPNGNQTQFLIGSVTKSLTAAIVAKSLHEKFPELGEKVLDTSVRKLAPNYNFTLIDRFRSEYVTFRDILAHRVCVESSDLTLMVESYDKPFDLAYRQRFAKEQCGLRTEFKYNNQMYVVAGEIIEEITGVPYEELVKDFLNKAGMLNSSMASKDDDFSTMPHRAKPYYVKDNVIHPMNTELVKRVVVYNAAGGLFATPIDMATYMTLFLNSGKIGDNQVIPELFKGNEDDNVIANYAYSLGLIISSYDGWQYINHNGFFPPYSSQLSLYPALKLGIFSSSQSVTEVSMLALHMFITEILRGTENATEKVMKVIEQQKTLRNIVLIQKQQALQNFLGRNETTSIVESDGEIVGKYGSAIGGDLEVLEKFNEARNTTALYVSYGKWSKGWLEQVGNTSTYKITWDTDIVQDLYASGDTSDSVVTISNGTFAFLQPQGGTMIPWTSFRLGVDISKLPTTPWDSGSCGPEAKSKSTDE</sequence>
<dbReference type="Gene3D" id="3.40.710.10">
    <property type="entry name" value="DD-peptidase/beta-lactamase superfamily"/>
    <property type="match status" value="1"/>
</dbReference>
<dbReference type="InterPro" id="IPR012338">
    <property type="entry name" value="Beta-lactam/transpept-like"/>
</dbReference>
<dbReference type="Pfam" id="PF00144">
    <property type="entry name" value="Beta-lactamase"/>
    <property type="match status" value="1"/>
</dbReference>
<proteinExistence type="predicted"/>
<organism evidence="3 4">
    <name type="scientific">Orchesella dallaii</name>
    <dbReference type="NCBI Taxonomy" id="48710"/>
    <lineage>
        <taxon>Eukaryota</taxon>
        <taxon>Metazoa</taxon>
        <taxon>Ecdysozoa</taxon>
        <taxon>Arthropoda</taxon>
        <taxon>Hexapoda</taxon>
        <taxon>Collembola</taxon>
        <taxon>Entomobryomorpha</taxon>
        <taxon>Entomobryoidea</taxon>
        <taxon>Orchesellidae</taxon>
        <taxon>Orchesellinae</taxon>
        <taxon>Orchesella</taxon>
    </lineage>
</organism>
<feature type="chain" id="PRO_5047200260" description="Beta-lactamase-related domain-containing protein" evidence="1">
    <location>
        <begin position="22"/>
        <end position="554"/>
    </location>
</feature>
<comment type="caution">
    <text evidence="3">The sequence shown here is derived from an EMBL/GenBank/DDBJ whole genome shotgun (WGS) entry which is preliminary data.</text>
</comment>
<dbReference type="PANTHER" id="PTHR46825:SF15">
    <property type="entry name" value="BETA-LACTAMASE-RELATED DOMAIN-CONTAINING PROTEIN"/>
    <property type="match status" value="1"/>
</dbReference>
<evidence type="ECO:0000313" key="3">
    <source>
        <dbReference type="EMBL" id="CAL8109662.1"/>
    </source>
</evidence>
<dbReference type="SUPFAM" id="SSF56601">
    <property type="entry name" value="beta-lactamase/transpeptidase-like"/>
    <property type="match status" value="1"/>
</dbReference>